<evidence type="ECO:0000256" key="1">
    <source>
        <dbReference type="SAM" id="Phobius"/>
    </source>
</evidence>
<feature type="transmembrane region" description="Helical" evidence="1">
    <location>
        <begin position="226"/>
        <end position="244"/>
    </location>
</feature>
<reference evidence="2" key="1">
    <citation type="submission" date="2020-11" db="EMBL/GenBank/DDBJ databases">
        <authorList>
            <consortium name="DOE Joint Genome Institute"/>
            <person name="Ahrendt S."/>
            <person name="Riley R."/>
            <person name="Andreopoulos W."/>
            <person name="LaButti K."/>
            <person name="Pangilinan J."/>
            <person name="Ruiz-duenas F.J."/>
            <person name="Barrasa J.M."/>
            <person name="Sanchez-Garcia M."/>
            <person name="Camarero S."/>
            <person name="Miyauchi S."/>
            <person name="Serrano A."/>
            <person name="Linde D."/>
            <person name="Babiker R."/>
            <person name="Drula E."/>
            <person name="Ayuso-Fernandez I."/>
            <person name="Pacheco R."/>
            <person name="Padilla G."/>
            <person name="Ferreira P."/>
            <person name="Barriuso J."/>
            <person name="Kellner H."/>
            <person name="Castanera R."/>
            <person name="Alfaro M."/>
            <person name="Ramirez L."/>
            <person name="Pisabarro A.G."/>
            <person name="Kuo A."/>
            <person name="Tritt A."/>
            <person name="Lipzen A."/>
            <person name="He G."/>
            <person name="Yan M."/>
            <person name="Ng V."/>
            <person name="Cullen D."/>
            <person name="Martin F."/>
            <person name="Rosso M.-N."/>
            <person name="Henrissat B."/>
            <person name="Hibbett D."/>
            <person name="Martinez A.T."/>
            <person name="Grigoriev I.V."/>
        </authorList>
    </citation>
    <scope>NUCLEOTIDE SEQUENCE</scope>
    <source>
        <strain evidence="2">AH 44721</strain>
    </source>
</reference>
<feature type="transmembrane region" description="Helical" evidence="1">
    <location>
        <begin position="31"/>
        <end position="52"/>
    </location>
</feature>
<organism evidence="2 3">
    <name type="scientific">Gymnopilus junonius</name>
    <name type="common">Spectacular rustgill mushroom</name>
    <name type="synonym">Gymnopilus spectabilis subsp. junonius</name>
    <dbReference type="NCBI Taxonomy" id="109634"/>
    <lineage>
        <taxon>Eukaryota</taxon>
        <taxon>Fungi</taxon>
        <taxon>Dikarya</taxon>
        <taxon>Basidiomycota</taxon>
        <taxon>Agaricomycotina</taxon>
        <taxon>Agaricomycetes</taxon>
        <taxon>Agaricomycetidae</taxon>
        <taxon>Agaricales</taxon>
        <taxon>Agaricineae</taxon>
        <taxon>Hymenogastraceae</taxon>
        <taxon>Gymnopilus</taxon>
    </lineage>
</organism>
<sequence>MAMPAASSASPVPSILDPSNPLAYLAYLPPAVAYESLISSYVLVASLAVHIWDILSSLNEEYDVFMKRPLRLPWFVCWIARLSSLCFLLYNTIYGTAPVGNCETLSRIGPSLFCVALSSTSLMFYLQVTAMYKGQKLVSAFFSSWSLTTVVGVGSGVAIGPTKHCLSGSLKPFVGANVFITFVNDTLVFVATWLRLAQVGLPGNTRFKELIKAAFSLGLLFRDGQAYYLTTASLSLITMVIFYIDSIPLVYRATLPSINLALMNIMACRVYRRWRSGRYKKEDRIPDSDLQLIHLPTDSSPLPSRVVGVTFAEYSVPDDRVWTA</sequence>
<accession>A0A9P5NP18</accession>
<comment type="caution">
    <text evidence="2">The sequence shown here is derived from an EMBL/GenBank/DDBJ whole genome shotgun (WGS) entry which is preliminary data.</text>
</comment>
<evidence type="ECO:0000313" key="3">
    <source>
        <dbReference type="Proteomes" id="UP000724874"/>
    </source>
</evidence>
<evidence type="ECO:0000313" key="2">
    <source>
        <dbReference type="EMBL" id="KAF8898057.1"/>
    </source>
</evidence>
<feature type="transmembrane region" description="Helical" evidence="1">
    <location>
        <begin position="250"/>
        <end position="271"/>
    </location>
</feature>
<feature type="transmembrane region" description="Helical" evidence="1">
    <location>
        <begin position="105"/>
        <end position="126"/>
    </location>
</feature>
<gene>
    <name evidence="2" type="ORF">CPB84DRAFT_1781289</name>
</gene>
<keyword evidence="3" id="KW-1185">Reference proteome</keyword>
<feature type="transmembrane region" description="Helical" evidence="1">
    <location>
        <begin position="173"/>
        <end position="196"/>
    </location>
</feature>
<dbReference type="OrthoDB" id="3038990at2759"/>
<protein>
    <submittedName>
        <fullName evidence="2">Uncharacterized protein</fullName>
    </submittedName>
</protein>
<proteinExistence type="predicted"/>
<feature type="transmembrane region" description="Helical" evidence="1">
    <location>
        <begin position="138"/>
        <end position="161"/>
    </location>
</feature>
<keyword evidence="1" id="KW-0472">Membrane</keyword>
<dbReference type="Proteomes" id="UP000724874">
    <property type="component" value="Unassembled WGS sequence"/>
</dbReference>
<name>A0A9P5NP18_GYMJU</name>
<dbReference type="EMBL" id="JADNYJ010000056">
    <property type="protein sequence ID" value="KAF8898057.1"/>
    <property type="molecule type" value="Genomic_DNA"/>
</dbReference>
<keyword evidence="1" id="KW-0812">Transmembrane</keyword>
<dbReference type="AlphaFoldDB" id="A0A9P5NP18"/>
<feature type="transmembrane region" description="Helical" evidence="1">
    <location>
        <begin position="72"/>
        <end position="93"/>
    </location>
</feature>
<keyword evidence="1" id="KW-1133">Transmembrane helix</keyword>